<evidence type="ECO:0000313" key="1">
    <source>
        <dbReference type="EMBL" id="RTZ49664.1"/>
    </source>
</evidence>
<proteinExistence type="predicted"/>
<dbReference type="Proteomes" id="UP000276953">
    <property type="component" value="Unassembled WGS sequence"/>
</dbReference>
<gene>
    <name evidence="1" type="ORF">EJ377_04700</name>
</gene>
<protein>
    <recommendedName>
        <fullName evidence="3">TolC family protein</fullName>
    </recommendedName>
</protein>
<dbReference type="Gene3D" id="1.20.1600.10">
    <property type="entry name" value="Outer membrane efflux proteins (OEP)"/>
    <property type="match status" value="1"/>
</dbReference>
<evidence type="ECO:0008006" key="3">
    <source>
        <dbReference type="Google" id="ProtNLM"/>
    </source>
</evidence>
<dbReference type="GO" id="GO:0015562">
    <property type="term" value="F:efflux transmembrane transporter activity"/>
    <property type="evidence" value="ECO:0007669"/>
    <property type="project" value="InterPro"/>
</dbReference>
<organism evidence="1 2">
    <name type="scientific">Chryseobacterium arthrosphaerae</name>
    <dbReference type="NCBI Taxonomy" id="651561"/>
    <lineage>
        <taxon>Bacteria</taxon>
        <taxon>Pseudomonadati</taxon>
        <taxon>Bacteroidota</taxon>
        <taxon>Flavobacteriia</taxon>
        <taxon>Flavobacteriales</taxon>
        <taxon>Weeksellaceae</taxon>
        <taxon>Chryseobacterium group</taxon>
        <taxon>Chryseobacterium</taxon>
    </lineage>
</organism>
<name>A0A432DZD1_9FLAO</name>
<accession>A0A432DZD1</accession>
<dbReference type="SUPFAM" id="SSF56954">
    <property type="entry name" value="Outer membrane efflux proteins (OEP)"/>
    <property type="match status" value="1"/>
</dbReference>
<dbReference type="EMBL" id="RYFC01000001">
    <property type="protein sequence ID" value="RTZ49664.1"/>
    <property type="molecule type" value="Genomic_DNA"/>
</dbReference>
<reference evidence="1 2" key="1">
    <citation type="submission" date="2018-12" db="EMBL/GenBank/DDBJ databases">
        <title>Draft Genome Sequence of Chryseobacterium arthrosphaerae strain ED882-96 Isolated from the Blood of a Patient with Liver Cirrhosis in Taiwan.</title>
        <authorList>
            <person name="Lin J.-N."/>
            <person name="Lai C.-H."/>
            <person name="Yang C.-H."/>
            <person name="Huang Y.-H."/>
        </authorList>
    </citation>
    <scope>NUCLEOTIDE SEQUENCE [LARGE SCALE GENOMIC DNA]</scope>
    <source>
        <strain evidence="1 2">ED882-96</strain>
    </source>
</reference>
<comment type="caution">
    <text evidence="1">The sequence shown here is derived from an EMBL/GenBank/DDBJ whole genome shotgun (WGS) entry which is preliminary data.</text>
</comment>
<evidence type="ECO:0000313" key="2">
    <source>
        <dbReference type="Proteomes" id="UP000276953"/>
    </source>
</evidence>
<sequence>MNYIVGVNLSWNLTDFYRTGFKVSEQKLITKALDFDYHQLQQELSSQQSLSESQYKNALAKVKESRIQMQAANDAFRQQKALYENGLTTIVDFTQALYLLNRAEINYEIAQNNSWQAVLLIAASKGDISILTQAITQ</sequence>
<dbReference type="AlphaFoldDB" id="A0A432DZD1"/>